<organism evidence="1 2">
    <name type="scientific">Rhodospira trueperi</name>
    <dbReference type="NCBI Taxonomy" id="69960"/>
    <lineage>
        <taxon>Bacteria</taxon>
        <taxon>Pseudomonadati</taxon>
        <taxon>Pseudomonadota</taxon>
        <taxon>Alphaproteobacteria</taxon>
        <taxon>Rhodospirillales</taxon>
        <taxon>Rhodospirillaceae</taxon>
        <taxon>Rhodospira</taxon>
    </lineage>
</organism>
<evidence type="ECO:0000313" key="2">
    <source>
        <dbReference type="Proteomes" id="UP000199412"/>
    </source>
</evidence>
<dbReference type="Proteomes" id="UP000199412">
    <property type="component" value="Unassembled WGS sequence"/>
</dbReference>
<gene>
    <name evidence="1" type="ORF">SAMN05421720_101240</name>
</gene>
<evidence type="ECO:0000313" key="1">
    <source>
        <dbReference type="EMBL" id="SDD68211.1"/>
    </source>
</evidence>
<keyword evidence="2" id="KW-1185">Reference proteome</keyword>
<proteinExistence type="predicted"/>
<accession>A0A1G6WQW7</accession>
<dbReference type="AlphaFoldDB" id="A0A1G6WQW7"/>
<dbReference type="EMBL" id="FNAP01000001">
    <property type="protein sequence ID" value="SDD68211.1"/>
    <property type="molecule type" value="Genomic_DNA"/>
</dbReference>
<sequence>MKDRNRDGPVSEMHTLIRHKPGMRGYPLELDHLPDGPDRLILPIRFDETISDLDAMACGHAGPKCAHQTANKAHPFLPH</sequence>
<name>A0A1G6WQW7_9PROT</name>
<protein>
    <submittedName>
        <fullName evidence="1">Uncharacterized protein</fullName>
    </submittedName>
</protein>
<reference evidence="1 2" key="1">
    <citation type="submission" date="2016-10" db="EMBL/GenBank/DDBJ databases">
        <authorList>
            <person name="de Groot N.N."/>
        </authorList>
    </citation>
    <scope>NUCLEOTIDE SEQUENCE [LARGE SCALE GENOMIC DNA]</scope>
    <source>
        <strain evidence="1 2">ATCC 700224</strain>
    </source>
</reference>